<keyword evidence="7" id="KW-0739">Sodium transport</keyword>
<name>C1ECJ2_MICCC</name>
<keyword evidence="2" id="KW-0813">Transport</keyword>
<dbReference type="Pfam" id="PF01699">
    <property type="entry name" value="Na_Ca_ex"/>
    <property type="match status" value="2"/>
</dbReference>
<reference evidence="13 14" key="1">
    <citation type="journal article" date="2009" name="Science">
        <title>Green evolution and dynamic adaptations revealed by genomes of the marine picoeukaryotes Micromonas.</title>
        <authorList>
            <person name="Worden A.Z."/>
            <person name="Lee J.H."/>
            <person name="Mock T."/>
            <person name="Rouze P."/>
            <person name="Simmons M.P."/>
            <person name="Aerts A.L."/>
            <person name="Allen A.E."/>
            <person name="Cuvelier M.L."/>
            <person name="Derelle E."/>
            <person name="Everett M.V."/>
            <person name="Foulon E."/>
            <person name="Grimwood J."/>
            <person name="Gundlach H."/>
            <person name="Henrissat B."/>
            <person name="Napoli C."/>
            <person name="McDonald S.M."/>
            <person name="Parker M.S."/>
            <person name="Rombauts S."/>
            <person name="Salamov A."/>
            <person name="Von Dassow P."/>
            <person name="Badger J.H."/>
            <person name="Coutinho P.M."/>
            <person name="Demir E."/>
            <person name="Dubchak I."/>
            <person name="Gentemann C."/>
            <person name="Eikrem W."/>
            <person name="Gready J.E."/>
            <person name="John U."/>
            <person name="Lanier W."/>
            <person name="Lindquist E.A."/>
            <person name="Lucas S."/>
            <person name="Mayer K.F."/>
            <person name="Moreau H."/>
            <person name="Not F."/>
            <person name="Otillar R."/>
            <person name="Panaud O."/>
            <person name="Pangilinan J."/>
            <person name="Paulsen I."/>
            <person name="Piegu B."/>
            <person name="Poliakov A."/>
            <person name="Robbens S."/>
            <person name="Schmutz J."/>
            <person name="Toulza E."/>
            <person name="Wyss T."/>
            <person name="Zelensky A."/>
            <person name="Zhou K."/>
            <person name="Armbrust E.V."/>
            <person name="Bhattacharya D."/>
            <person name="Goodenough U.W."/>
            <person name="Van de Peer Y."/>
            <person name="Grigoriev I.V."/>
        </authorList>
    </citation>
    <scope>NUCLEOTIDE SEQUENCE [LARGE SCALE GENOMIC DNA]</scope>
    <source>
        <strain evidence="14">RCC299 / NOUM17</strain>
    </source>
</reference>
<accession>C1ECJ2</accession>
<protein>
    <submittedName>
        <fullName evidence="13">Ca2+:Cation antiporter family</fullName>
    </submittedName>
</protein>
<organism evidence="13 14">
    <name type="scientific">Micromonas commoda (strain RCC299 / NOUM17 / CCMP2709)</name>
    <name type="common">Picoplanktonic green alga</name>
    <dbReference type="NCBI Taxonomy" id="296587"/>
    <lineage>
        <taxon>Eukaryota</taxon>
        <taxon>Viridiplantae</taxon>
        <taxon>Chlorophyta</taxon>
        <taxon>Mamiellophyceae</taxon>
        <taxon>Mamiellales</taxon>
        <taxon>Mamiellaceae</taxon>
        <taxon>Micromonas</taxon>
    </lineage>
</organism>
<comment type="similarity">
    <text evidence="8">Belongs to the Ca(2+):cation antiporter (CaCA) (TC 2.A.19) family. Cation/calcium exchanger (CCX) subfamily.</text>
</comment>
<evidence type="ECO:0000256" key="10">
    <source>
        <dbReference type="SAM" id="Phobius"/>
    </source>
</evidence>
<dbReference type="GO" id="GO:0008324">
    <property type="term" value="F:monoatomic cation transmembrane transporter activity"/>
    <property type="evidence" value="ECO:0007669"/>
    <property type="project" value="TreeGrafter"/>
</dbReference>
<dbReference type="eggNOG" id="KOG2399">
    <property type="taxonomic scope" value="Eukaryota"/>
</dbReference>
<feature type="transmembrane region" description="Helical" evidence="10">
    <location>
        <begin position="528"/>
        <end position="552"/>
    </location>
</feature>
<keyword evidence="5" id="KW-0915">Sodium</keyword>
<evidence type="ECO:0000256" key="7">
    <source>
        <dbReference type="ARBA" id="ARBA00023201"/>
    </source>
</evidence>
<dbReference type="KEGG" id="mis:MICPUN_61437"/>
<dbReference type="InParanoid" id="C1ECJ2"/>
<dbReference type="OMA" id="VAWAYVI"/>
<evidence type="ECO:0000256" key="5">
    <source>
        <dbReference type="ARBA" id="ARBA00023053"/>
    </source>
</evidence>
<dbReference type="PANTHER" id="PTHR12266">
    <property type="entry name" value="NA+/CA2+ K+ INDEPENDENT EXCHANGER"/>
    <property type="match status" value="1"/>
</dbReference>
<dbReference type="GO" id="GO:0016020">
    <property type="term" value="C:membrane"/>
    <property type="evidence" value="ECO:0007669"/>
    <property type="project" value="UniProtKB-SubCell"/>
</dbReference>
<feature type="transmembrane region" description="Helical" evidence="10">
    <location>
        <begin position="314"/>
        <end position="333"/>
    </location>
</feature>
<proteinExistence type="inferred from homology"/>
<dbReference type="GeneID" id="8246521"/>
<evidence type="ECO:0000259" key="12">
    <source>
        <dbReference type="Pfam" id="PF01699"/>
    </source>
</evidence>
<keyword evidence="6 10" id="KW-0472">Membrane</keyword>
<dbReference type="OrthoDB" id="407410at2759"/>
<evidence type="ECO:0000256" key="3">
    <source>
        <dbReference type="ARBA" id="ARBA00022692"/>
    </source>
</evidence>
<comment type="subcellular location">
    <subcellularLocation>
        <location evidence="1">Membrane</location>
        <topology evidence="1">Multi-pass membrane protein</topology>
    </subcellularLocation>
</comment>
<feature type="region of interest" description="Disordered" evidence="9">
    <location>
        <begin position="243"/>
        <end position="267"/>
    </location>
</feature>
<feature type="transmembrane region" description="Helical" evidence="10">
    <location>
        <begin position="209"/>
        <end position="233"/>
    </location>
</feature>
<keyword evidence="7" id="KW-0406">Ion transport</keyword>
<feature type="transmembrane region" description="Helical" evidence="10">
    <location>
        <begin position="634"/>
        <end position="655"/>
    </location>
</feature>
<feature type="transmembrane region" description="Helical" evidence="10">
    <location>
        <begin position="594"/>
        <end position="614"/>
    </location>
</feature>
<feature type="transmembrane region" description="Helical" evidence="10">
    <location>
        <begin position="564"/>
        <end position="582"/>
    </location>
</feature>
<evidence type="ECO:0000313" key="14">
    <source>
        <dbReference type="Proteomes" id="UP000002009"/>
    </source>
</evidence>
<dbReference type="PROSITE" id="PS51257">
    <property type="entry name" value="PROKAR_LIPOPROTEIN"/>
    <property type="match status" value="1"/>
</dbReference>
<feature type="domain" description="Sodium/calcium exchanger membrane region" evidence="12">
    <location>
        <begin position="531"/>
        <end position="677"/>
    </location>
</feature>
<dbReference type="InterPro" id="IPR051359">
    <property type="entry name" value="CaCA_antiporter"/>
</dbReference>
<keyword evidence="14" id="KW-1185">Reference proteome</keyword>
<evidence type="ECO:0000256" key="6">
    <source>
        <dbReference type="ARBA" id="ARBA00023136"/>
    </source>
</evidence>
<keyword evidence="11" id="KW-0732">Signal</keyword>
<keyword evidence="3 10" id="KW-0812">Transmembrane</keyword>
<feature type="signal peptide" evidence="11">
    <location>
        <begin position="1"/>
        <end position="23"/>
    </location>
</feature>
<evidence type="ECO:0000313" key="13">
    <source>
        <dbReference type="EMBL" id="ACO65591.1"/>
    </source>
</evidence>
<evidence type="ECO:0000256" key="1">
    <source>
        <dbReference type="ARBA" id="ARBA00004141"/>
    </source>
</evidence>
<evidence type="ECO:0000256" key="4">
    <source>
        <dbReference type="ARBA" id="ARBA00022989"/>
    </source>
</evidence>
<dbReference type="RefSeq" id="XP_002504333.1">
    <property type="nucleotide sequence ID" value="XM_002504287.1"/>
</dbReference>
<evidence type="ECO:0000256" key="8">
    <source>
        <dbReference type="ARBA" id="ARBA00038187"/>
    </source>
</evidence>
<dbReference type="Proteomes" id="UP000002009">
    <property type="component" value="Chromosome 9"/>
</dbReference>
<feature type="transmembrane region" description="Helical" evidence="10">
    <location>
        <begin position="339"/>
        <end position="358"/>
    </location>
</feature>
<dbReference type="PANTHER" id="PTHR12266:SF0">
    <property type="entry name" value="MITOCHONDRIAL SODIUM_CALCIUM EXCHANGER PROTEIN"/>
    <property type="match status" value="1"/>
</dbReference>
<feature type="domain" description="Sodium/calcium exchanger membrane region" evidence="12">
    <location>
        <begin position="143"/>
        <end position="238"/>
    </location>
</feature>
<feature type="transmembrane region" description="Helical" evidence="10">
    <location>
        <begin position="493"/>
        <end position="516"/>
    </location>
</feature>
<evidence type="ECO:0000256" key="2">
    <source>
        <dbReference type="ARBA" id="ARBA00022448"/>
    </source>
</evidence>
<dbReference type="InterPro" id="IPR004837">
    <property type="entry name" value="NaCa_Exmemb"/>
</dbReference>
<dbReference type="EMBL" id="CP001329">
    <property type="protein sequence ID" value="ACO65591.1"/>
    <property type="molecule type" value="Genomic_DNA"/>
</dbReference>
<dbReference type="GO" id="GO:0006814">
    <property type="term" value="P:sodium ion transport"/>
    <property type="evidence" value="ECO:0007669"/>
    <property type="project" value="UniProtKB-KW"/>
</dbReference>
<gene>
    <name evidence="13" type="ORF">MICPUN_61437</name>
</gene>
<sequence>MKGARAPLTLAVVACVLVACAAAEEGIHSQYKSLARIDVTDEVGEGFGGRGEKVAGGLETTSDLAKYAGADAAGDAPALHKTHRQKIRKEKCEPRKRPVEDRCEYVRTHPACEQDDNLVHYLRLHYCAFGPSQSLVSHITQAILIVLLCSVLANVAEQFFCPALANVARWLRLPEDVAGATLLSFGNGAPDVFTQIAALHNASAQGISLGIGAALGASFFVASAVFPIVALVAPAGNESRLRRAHSRGAADSDLDEEESFSRRTSEGELLSQSFGTTGDDYFFPAWCPSSVARLIGRLRETMSTGGVEIDPLPFFRDSVFYLVAVASIFGTLLRGSVSFAQACAICCVYVMYLMAVLLPRRIAAALNKWNGSADGMETPNEGYVTPPEEPSERRATTELLDDVDGYTDSRGEPDSFDETVSDADDSGVAARLLEVLRTPVLLMLKVTMPEIGKPLSRQSRWAVSLLPITSPLFFAAVARFLNDKLITHPGVWFGVACGSVGSVALYLSWPAIVGASAPLGIAERFQKFLTVITFVQAVTWMDAAAGELVALFGAIGRISGASEALLGATVFAWGISIGDLVSDTTVARRGMAKTAIAACFGGPLFNLLVGLVGSMVFATVSRGVISGIKLENEIILLASCQLLAVTYLIVGIPFVHKGRVSRVAATGMLGFYVVTQVLIALTSGQVIFKDPWM</sequence>
<dbReference type="InterPro" id="IPR044880">
    <property type="entry name" value="NCX_ion-bd_dom_sf"/>
</dbReference>
<dbReference type="Gene3D" id="1.20.1420.30">
    <property type="entry name" value="NCX, central ion-binding region"/>
    <property type="match status" value="2"/>
</dbReference>
<dbReference type="AlphaFoldDB" id="C1ECJ2"/>
<feature type="transmembrane region" description="Helical" evidence="10">
    <location>
        <begin position="667"/>
        <end position="688"/>
    </location>
</feature>
<feature type="region of interest" description="Disordered" evidence="9">
    <location>
        <begin position="376"/>
        <end position="422"/>
    </location>
</feature>
<keyword evidence="4 10" id="KW-1133">Transmembrane helix</keyword>
<evidence type="ECO:0000256" key="9">
    <source>
        <dbReference type="SAM" id="MobiDB-lite"/>
    </source>
</evidence>
<feature type="transmembrane region" description="Helical" evidence="10">
    <location>
        <begin position="461"/>
        <end position="481"/>
    </location>
</feature>
<evidence type="ECO:0000256" key="11">
    <source>
        <dbReference type="SAM" id="SignalP"/>
    </source>
</evidence>
<feature type="chain" id="PRO_5002909068" evidence="11">
    <location>
        <begin position="24"/>
        <end position="693"/>
    </location>
</feature>